<organism evidence="4 5">
    <name type="scientific">Rhodococcus rhodochrous J45</name>
    <dbReference type="NCBI Taxonomy" id="935266"/>
    <lineage>
        <taxon>Bacteria</taxon>
        <taxon>Bacillati</taxon>
        <taxon>Actinomycetota</taxon>
        <taxon>Actinomycetes</taxon>
        <taxon>Mycobacteriales</taxon>
        <taxon>Nocardiaceae</taxon>
        <taxon>Rhodococcus</taxon>
    </lineage>
</organism>
<dbReference type="InterPro" id="IPR050832">
    <property type="entry name" value="Bact_Acetyltransf"/>
</dbReference>
<evidence type="ECO:0000313" key="4">
    <source>
        <dbReference type="EMBL" id="TWH09102.1"/>
    </source>
</evidence>
<dbReference type="AlphaFoldDB" id="A0A562DHJ3"/>
<dbReference type="InterPro" id="IPR000182">
    <property type="entry name" value="GNAT_dom"/>
</dbReference>
<dbReference type="Proteomes" id="UP000317573">
    <property type="component" value="Unassembled WGS sequence"/>
</dbReference>
<dbReference type="SUPFAM" id="SSF55729">
    <property type="entry name" value="Acyl-CoA N-acyltransferases (Nat)"/>
    <property type="match status" value="1"/>
</dbReference>
<dbReference type="Gene3D" id="3.40.630.30">
    <property type="match status" value="1"/>
</dbReference>
<reference evidence="4 5" key="1">
    <citation type="submission" date="2019-07" db="EMBL/GenBank/DDBJ databases">
        <title>Genome sequencing of lignin-degrading bacterial isolates.</title>
        <authorList>
            <person name="Gladden J."/>
        </authorList>
    </citation>
    <scope>NUCLEOTIDE SEQUENCE [LARGE SCALE GENOMIC DNA]</scope>
    <source>
        <strain evidence="4 5">J45</strain>
    </source>
</reference>
<comment type="caution">
    <text evidence="4">The sequence shown here is derived from an EMBL/GenBank/DDBJ whole genome shotgun (WGS) entry which is preliminary data.</text>
</comment>
<proteinExistence type="predicted"/>
<dbReference type="EMBL" id="VLJT01000061">
    <property type="protein sequence ID" value="TWH09102.1"/>
    <property type="molecule type" value="Genomic_DNA"/>
</dbReference>
<feature type="domain" description="N-acetyltransferase" evidence="3">
    <location>
        <begin position="8"/>
        <end position="166"/>
    </location>
</feature>
<protein>
    <submittedName>
        <fullName evidence="4">Acetyltransferases</fullName>
    </submittedName>
</protein>
<name>A0A562DHJ3_RHORH</name>
<dbReference type="PANTHER" id="PTHR43877:SF1">
    <property type="entry name" value="ACETYLTRANSFERASE"/>
    <property type="match status" value="1"/>
</dbReference>
<keyword evidence="1 4" id="KW-0808">Transferase</keyword>
<dbReference type="Pfam" id="PF13508">
    <property type="entry name" value="Acetyltransf_7"/>
    <property type="match status" value="1"/>
</dbReference>
<dbReference type="CDD" id="cd04301">
    <property type="entry name" value="NAT_SF"/>
    <property type="match status" value="1"/>
</dbReference>
<evidence type="ECO:0000256" key="2">
    <source>
        <dbReference type="ARBA" id="ARBA00023315"/>
    </source>
</evidence>
<evidence type="ECO:0000313" key="5">
    <source>
        <dbReference type="Proteomes" id="UP000317573"/>
    </source>
</evidence>
<dbReference type="RefSeq" id="WP_186455284.1">
    <property type="nucleotide sequence ID" value="NZ_VLJT01000061.1"/>
</dbReference>
<accession>A0A562DHJ3</accession>
<dbReference type="InterPro" id="IPR016181">
    <property type="entry name" value="Acyl_CoA_acyltransferase"/>
</dbReference>
<dbReference type="PANTHER" id="PTHR43877">
    <property type="entry name" value="AMINOALKYLPHOSPHONATE N-ACETYLTRANSFERASE-RELATED-RELATED"/>
    <property type="match status" value="1"/>
</dbReference>
<keyword evidence="2" id="KW-0012">Acyltransferase</keyword>
<dbReference type="PROSITE" id="PS51186">
    <property type="entry name" value="GNAT"/>
    <property type="match status" value="1"/>
</dbReference>
<dbReference type="GO" id="GO:0016747">
    <property type="term" value="F:acyltransferase activity, transferring groups other than amino-acyl groups"/>
    <property type="evidence" value="ECO:0007669"/>
    <property type="project" value="InterPro"/>
</dbReference>
<evidence type="ECO:0000256" key="1">
    <source>
        <dbReference type="ARBA" id="ARBA00022679"/>
    </source>
</evidence>
<gene>
    <name evidence="4" type="ORF">L618_000600000550</name>
</gene>
<evidence type="ECO:0000259" key="3">
    <source>
        <dbReference type="PROSITE" id="PS51186"/>
    </source>
</evidence>
<sequence>MIDAVGGFRVRVPAPDEAEAIARVRNITWRATYGHLLPAAFYDHHAFEQNAALWRSILRRPPQTLRVRVAETEGGIVGFASAGDPIGDDVPVRALQLHTLYVLPEHHGCGAGQALFDAVVGAEPAQLWVAEDNPRAHTFYRRNGFRPDGAEMVLPGTTLVEVRLVR</sequence>